<feature type="non-terminal residue" evidence="6">
    <location>
        <position position="646"/>
    </location>
</feature>
<dbReference type="InterPro" id="IPR007219">
    <property type="entry name" value="XnlR_reg_dom"/>
</dbReference>
<dbReference type="SMART" id="SM00906">
    <property type="entry name" value="Fungal_trans"/>
    <property type="match status" value="1"/>
</dbReference>
<organism evidence="6 7">
    <name type="scientific">Mycena citricolor</name>
    <dbReference type="NCBI Taxonomy" id="2018698"/>
    <lineage>
        <taxon>Eukaryota</taxon>
        <taxon>Fungi</taxon>
        <taxon>Dikarya</taxon>
        <taxon>Basidiomycota</taxon>
        <taxon>Agaricomycotina</taxon>
        <taxon>Agaricomycetes</taxon>
        <taxon>Agaricomycetidae</taxon>
        <taxon>Agaricales</taxon>
        <taxon>Marasmiineae</taxon>
        <taxon>Mycenaceae</taxon>
        <taxon>Mycena</taxon>
    </lineage>
</organism>
<evidence type="ECO:0000313" key="6">
    <source>
        <dbReference type="EMBL" id="CAK5265375.1"/>
    </source>
</evidence>
<dbReference type="GO" id="GO:0000981">
    <property type="term" value="F:DNA-binding transcription factor activity, RNA polymerase II-specific"/>
    <property type="evidence" value="ECO:0007669"/>
    <property type="project" value="InterPro"/>
</dbReference>
<feature type="region of interest" description="Disordered" evidence="3">
    <location>
        <begin position="1"/>
        <end position="26"/>
    </location>
</feature>
<accession>A0AAD2JW92</accession>
<dbReference type="SUPFAM" id="SSF57701">
    <property type="entry name" value="Zn2/Cys6 DNA-binding domain"/>
    <property type="match status" value="1"/>
</dbReference>
<feature type="non-terminal residue" evidence="6">
    <location>
        <position position="1"/>
    </location>
</feature>
<dbReference type="InterPro" id="IPR036864">
    <property type="entry name" value="Zn2-C6_fun-type_DNA-bd_sf"/>
</dbReference>
<evidence type="ECO:0000259" key="5">
    <source>
        <dbReference type="SMART" id="SM00906"/>
    </source>
</evidence>
<dbReference type="GO" id="GO:0006351">
    <property type="term" value="P:DNA-templated transcription"/>
    <property type="evidence" value="ECO:0007669"/>
    <property type="project" value="InterPro"/>
</dbReference>
<keyword evidence="4" id="KW-0472">Membrane</keyword>
<keyword evidence="1" id="KW-0479">Metal-binding</keyword>
<dbReference type="GO" id="GO:0008270">
    <property type="term" value="F:zinc ion binding"/>
    <property type="evidence" value="ECO:0007669"/>
    <property type="project" value="InterPro"/>
</dbReference>
<evidence type="ECO:0000256" key="4">
    <source>
        <dbReference type="SAM" id="Phobius"/>
    </source>
</evidence>
<feature type="domain" description="Xylanolytic transcriptional activator regulatory" evidence="5">
    <location>
        <begin position="316"/>
        <end position="388"/>
    </location>
</feature>
<keyword evidence="4" id="KW-1133">Transmembrane helix</keyword>
<dbReference type="InterPro" id="IPR050987">
    <property type="entry name" value="AtrR-like"/>
</dbReference>
<dbReference type="AlphaFoldDB" id="A0AAD2JW92"/>
<protein>
    <recommendedName>
        <fullName evidence="5">Xylanolytic transcriptional activator regulatory domain-containing protein</fullName>
    </recommendedName>
</protein>
<dbReference type="PANTHER" id="PTHR46910">
    <property type="entry name" value="TRANSCRIPTION FACTOR PDR1"/>
    <property type="match status" value="1"/>
</dbReference>
<keyword evidence="7" id="KW-1185">Reference proteome</keyword>
<feature type="transmembrane region" description="Helical" evidence="4">
    <location>
        <begin position="539"/>
        <end position="558"/>
    </location>
</feature>
<evidence type="ECO:0000256" key="3">
    <source>
        <dbReference type="SAM" id="MobiDB-lite"/>
    </source>
</evidence>
<proteinExistence type="predicted"/>
<keyword evidence="2" id="KW-0539">Nucleus</keyword>
<dbReference type="Gene3D" id="4.10.240.10">
    <property type="entry name" value="Zn(2)-C6 fungal-type DNA-binding domain"/>
    <property type="match status" value="1"/>
</dbReference>
<keyword evidence="4" id="KW-0812">Transmembrane</keyword>
<evidence type="ECO:0000313" key="7">
    <source>
        <dbReference type="Proteomes" id="UP001295794"/>
    </source>
</evidence>
<reference evidence="6" key="1">
    <citation type="submission" date="2023-11" db="EMBL/GenBank/DDBJ databases">
        <authorList>
            <person name="De Vega J J."/>
            <person name="De Vega J J."/>
        </authorList>
    </citation>
    <scope>NUCLEOTIDE SEQUENCE</scope>
</reference>
<dbReference type="InterPro" id="IPR001138">
    <property type="entry name" value="Zn2Cys6_DnaBD"/>
</dbReference>
<dbReference type="Proteomes" id="UP001295794">
    <property type="component" value="Unassembled WGS sequence"/>
</dbReference>
<dbReference type="PANTHER" id="PTHR46910:SF38">
    <property type="entry name" value="ZN(2)-C6 FUNGAL-TYPE DOMAIN-CONTAINING PROTEIN"/>
    <property type="match status" value="1"/>
</dbReference>
<sequence length="646" mass="73071">QRSTPPQRSRPASKAKPRRAQNACDSCRRRKSDSELRPGARCTYCTQHDLDCTHKDYVKALSSSNGYVEALENRAEKMEKLLQKLLPGINFAEHMEKNIDVSPLNLLNEEALPRNDDTHDLTGTLQKLTMHPERHRHFGKSSSIQLLQTALDFTTGRTGMIKPGVQVSLLPHKRNEFWTPAPWSQPTGQANPPPEYAYPDADLLVSLVDLFFEHVNPYWPLLHEPTFREHLAAGLHRHNHKWGATLMLVCSLGARHSHDCRVNLEGGTDFQSAGWRWHCQVHVITKHLVFKPDLYELQAIVLSSLFLFVITPSAGTWTQIGFGIRRALDVGAHRRSSQAGPTAENESWKRVFWMLSCIEWLSGTVTGRPISLLSADFDQELPIECDDEYWAAPGPDQFKQPENEPSRMRYFSHLIKLMDIQATVTTTIYAARAPKKLYGLPLPSSDAKVLATFDSYLNGWMSTVPEHLKWDPDRPNPVHFRQSALLYTMFYSVQICAHRPFIPGPSKPPDANALPSASICSNAARSCLRVITAMDRRKIPFHLHFMPVLFTCGIVLMLNSWRYKATGMESNAARDLEAARACLALMWISEDRFLVAGRLADMLNRLIHAGEMIHASPNRAVPQQDHQRADPATIAEWARFFTDDGV</sequence>
<name>A0AAD2JW92_9AGAR</name>
<comment type="caution">
    <text evidence="6">The sequence shown here is derived from an EMBL/GenBank/DDBJ whole genome shotgun (WGS) entry which is preliminary data.</text>
</comment>
<evidence type="ECO:0000256" key="1">
    <source>
        <dbReference type="ARBA" id="ARBA00022723"/>
    </source>
</evidence>
<dbReference type="EMBL" id="CAVNYO010000087">
    <property type="protein sequence ID" value="CAK5265375.1"/>
    <property type="molecule type" value="Genomic_DNA"/>
</dbReference>
<evidence type="ECO:0000256" key="2">
    <source>
        <dbReference type="ARBA" id="ARBA00023242"/>
    </source>
</evidence>
<dbReference type="CDD" id="cd00067">
    <property type="entry name" value="GAL4"/>
    <property type="match status" value="1"/>
</dbReference>
<gene>
    <name evidence="6" type="ORF">MYCIT1_LOCUS6312</name>
</gene>
<dbReference type="GO" id="GO:0003677">
    <property type="term" value="F:DNA binding"/>
    <property type="evidence" value="ECO:0007669"/>
    <property type="project" value="InterPro"/>
</dbReference>
<dbReference type="CDD" id="cd12148">
    <property type="entry name" value="fungal_TF_MHR"/>
    <property type="match status" value="1"/>
</dbReference>
<dbReference type="Pfam" id="PF04082">
    <property type="entry name" value="Fungal_trans"/>
    <property type="match status" value="1"/>
</dbReference>